<organism evidence="3">
    <name type="scientific">Haemonchus placei</name>
    <name type="common">Barber's pole worm</name>
    <dbReference type="NCBI Taxonomy" id="6290"/>
    <lineage>
        <taxon>Eukaryota</taxon>
        <taxon>Metazoa</taxon>
        <taxon>Ecdysozoa</taxon>
        <taxon>Nematoda</taxon>
        <taxon>Chromadorea</taxon>
        <taxon>Rhabditida</taxon>
        <taxon>Rhabditina</taxon>
        <taxon>Rhabditomorpha</taxon>
        <taxon>Strongyloidea</taxon>
        <taxon>Trichostrongylidae</taxon>
        <taxon>Haemonchus</taxon>
    </lineage>
</organism>
<reference evidence="1 2" key="2">
    <citation type="submission" date="2018-11" db="EMBL/GenBank/DDBJ databases">
        <authorList>
            <consortium name="Pathogen Informatics"/>
        </authorList>
    </citation>
    <scope>NUCLEOTIDE SEQUENCE [LARGE SCALE GENOMIC DNA]</scope>
    <source>
        <strain evidence="1 2">MHpl1</strain>
    </source>
</reference>
<protein>
    <submittedName>
        <fullName evidence="3">GAGA-binding transcriptional activator</fullName>
    </submittedName>
</protein>
<evidence type="ECO:0000313" key="2">
    <source>
        <dbReference type="Proteomes" id="UP000268014"/>
    </source>
</evidence>
<dbReference type="WBParaSite" id="HPLM_0000819201-mRNA-1">
    <property type="protein sequence ID" value="HPLM_0000819201-mRNA-1"/>
    <property type="gene ID" value="HPLM_0000819201"/>
</dbReference>
<evidence type="ECO:0000313" key="1">
    <source>
        <dbReference type="EMBL" id="VDO34118.1"/>
    </source>
</evidence>
<evidence type="ECO:0000313" key="3">
    <source>
        <dbReference type="WBParaSite" id="HPLM_0000819201-mRNA-1"/>
    </source>
</evidence>
<accession>A0A0N4WCF2</accession>
<keyword evidence="2" id="KW-1185">Reference proteome</keyword>
<dbReference type="Proteomes" id="UP000268014">
    <property type="component" value="Unassembled WGS sequence"/>
</dbReference>
<proteinExistence type="predicted"/>
<gene>
    <name evidence="1" type="ORF">HPLM_LOCUS8184</name>
</gene>
<name>A0A0N4WCF2_HAEPC</name>
<dbReference type="OrthoDB" id="10558343at2759"/>
<reference evidence="3" key="1">
    <citation type="submission" date="2017-02" db="UniProtKB">
        <authorList>
            <consortium name="WormBaseParasite"/>
        </authorList>
    </citation>
    <scope>IDENTIFICATION</scope>
</reference>
<sequence>MKYDDQWLEASASTSKRRRFHREPIMSERQQMEKIAQLADLKVQLQMAAMEAAVAKAEAEKVIAQYDSIPTAYHYFTPNSIERLNCYR</sequence>
<dbReference type="AlphaFoldDB" id="A0A0N4WCF2"/>
<dbReference type="EMBL" id="UZAF01016803">
    <property type="protein sequence ID" value="VDO34118.1"/>
    <property type="molecule type" value="Genomic_DNA"/>
</dbReference>